<evidence type="ECO:0000256" key="2">
    <source>
        <dbReference type="ARBA" id="ARBA00022801"/>
    </source>
</evidence>
<reference evidence="5 6" key="1">
    <citation type="submission" date="2018-05" db="EMBL/GenBank/DDBJ databases">
        <title>Coraliomargarita sinensis sp. nov., isolated from a marine solar saltern.</title>
        <authorList>
            <person name="Zhou L.Y."/>
        </authorList>
    </citation>
    <scope>NUCLEOTIDE SEQUENCE [LARGE SCALE GENOMIC DNA]</scope>
    <source>
        <strain evidence="5 6">WN38</strain>
    </source>
</reference>
<evidence type="ECO:0000256" key="1">
    <source>
        <dbReference type="ARBA" id="ARBA00008779"/>
    </source>
</evidence>
<dbReference type="GO" id="GO:0004065">
    <property type="term" value="F:arylsulfatase activity"/>
    <property type="evidence" value="ECO:0007669"/>
    <property type="project" value="TreeGrafter"/>
</dbReference>
<comment type="similarity">
    <text evidence="1">Belongs to the sulfatase family.</text>
</comment>
<keyword evidence="6" id="KW-1185">Reference proteome</keyword>
<sequence length="451" mass="50612">MIKHILLSLPIVGLTSLSAVSQPAPVGSMPRPPNIILIMVDDMGLGGLSCYDNQYYKTPELDQLAAEGLLLTDYHSNGTVCSPTRAALMTGRYQYRMGCHYVINANPEHKDHRRGLPASEWTLAEALKESGYTTAIFGKWHLGYKEEFNPVRHGFDQFNGFVSGNIDAHSHYDRMITKDWWQNQKREDEPGYHTDLITQHTINFIRDHSDRPFFIYVSHGAPHSPHQARGSEILRGPDRGRVPPWGEPGMVYSETPGDPDWLMKHFILPVDEGVGEIKAEIEHLGLEENTIIWFVSDNGGTNANGTLSSNARGRKGQTYEGGHRVPGIVWAPGRVRPGTSPELIASFDIMPTSLAMADIMVPEHIEFDGIDVGPALSKSETLPERTLIWKRGQRIGLRQGPWKLVDDELYNLESDPRETNDLASKYPDRLARMQREFQSVFESAVAESPYD</sequence>
<protein>
    <recommendedName>
        <fullName evidence="4">Sulfatase N-terminal domain-containing protein</fullName>
    </recommendedName>
</protein>
<dbReference type="InParanoid" id="A0A317ZJP9"/>
<dbReference type="AlphaFoldDB" id="A0A317ZJP9"/>
<evidence type="ECO:0000256" key="3">
    <source>
        <dbReference type="SAM" id="SignalP"/>
    </source>
</evidence>
<gene>
    <name evidence="5" type="ORF">DDZ13_11460</name>
</gene>
<accession>A0A317ZJP9</accession>
<dbReference type="Gene3D" id="3.30.1120.10">
    <property type="match status" value="1"/>
</dbReference>
<name>A0A317ZJP9_9BACT</name>
<evidence type="ECO:0000313" key="6">
    <source>
        <dbReference type="Proteomes" id="UP000247099"/>
    </source>
</evidence>
<dbReference type="PANTHER" id="PTHR42693:SF53">
    <property type="entry name" value="ENDO-4-O-SULFATASE"/>
    <property type="match status" value="1"/>
</dbReference>
<feature type="domain" description="Sulfatase N-terminal" evidence="4">
    <location>
        <begin position="33"/>
        <end position="359"/>
    </location>
</feature>
<comment type="caution">
    <text evidence="5">The sequence shown here is derived from an EMBL/GenBank/DDBJ whole genome shotgun (WGS) entry which is preliminary data.</text>
</comment>
<dbReference type="Pfam" id="PF00884">
    <property type="entry name" value="Sulfatase"/>
    <property type="match status" value="1"/>
</dbReference>
<feature type="chain" id="PRO_5016408290" description="Sulfatase N-terminal domain-containing protein" evidence="3">
    <location>
        <begin position="22"/>
        <end position="451"/>
    </location>
</feature>
<dbReference type="PANTHER" id="PTHR42693">
    <property type="entry name" value="ARYLSULFATASE FAMILY MEMBER"/>
    <property type="match status" value="1"/>
</dbReference>
<dbReference type="Proteomes" id="UP000247099">
    <property type="component" value="Unassembled WGS sequence"/>
</dbReference>
<evidence type="ECO:0000259" key="4">
    <source>
        <dbReference type="Pfam" id="PF00884"/>
    </source>
</evidence>
<dbReference type="InterPro" id="IPR017850">
    <property type="entry name" value="Alkaline_phosphatase_core_sf"/>
</dbReference>
<dbReference type="EMBL" id="QHJQ01000008">
    <property type="protein sequence ID" value="PXA03591.1"/>
    <property type="molecule type" value="Genomic_DNA"/>
</dbReference>
<evidence type="ECO:0000313" key="5">
    <source>
        <dbReference type="EMBL" id="PXA03591.1"/>
    </source>
</evidence>
<organism evidence="5 6">
    <name type="scientific">Coraliomargarita sinensis</name>
    <dbReference type="NCBI Taxonomy" id="2174842"/>
    <lineage>
        <taxon>Bacteria</taxon>
        <taxon>Pseudomonadati</taxon>
        <taxon>Verrucomicrobiota</taxon>
        <taxon>Opitutia</taxon>
        <taxon>Puniceicoccales</taxon>
        <taxon>Coraliomargaritaceae</taxon>
        <taxon>Coraliomargarita</taxon>
    </lineage>
</organism>
<feature type="signal peptide" evidence="3">
    <location>
        <begin position="1"/>
        <end position="21"/>
    </location>
</feature>
<proteinExistence type="inferred from homology"/>
<keyword evidence="3" id="KW-0732">Signal</keyword>
<dbReference type="SUPFAM" id="SSF53649">
    <property type="entry name" value="Alkaline phosphatase-like"/>
    <property type="match status" value="1"/>
</dbReference>
<dbReference type="InterPro" id="IPR050738">
    <property type="entry name" value="Sulfatase"/>
</dbReference>
<dbReference type="InterPro" id="IPR000917">
    <property type="entry name" value="Sulfatase_N"/>
</dbReference>
<dbReference type="Gene3D" id="3.40.720.10">
    <property type="entry name" value="Alkaline Phosphatase, subunit A"/>
    <property type="match status" value="1"/>
</dbReference>
<keyword evidence="2" id="KW-0378">Hydrolase</keyword>